<dbReference type="RefSeq" id="XP_075081765.1">
    <property type="nucleotide sequence ID" value="XM_075225664.1"/>
</dbReference>
<proteinExistence type="predicted"/>
<gene>
    <name evidence="2" type="primary">LOC107829595</name>
</gene>
<sequence>MEISVLVHNLEDNSRNEENMNETNCASLDLLESIELMKEDLKHVFLKAPADSSQLCFPMSDGPLFMTLLLKKLNDLLNSNVCSVALIKKEIGLVKEDLEFIRSIFGNVEQELNRDLWTRVLDVAYEAEHAIKSILVRDHGLLQLIFLLPAAVEKIKRIKKEVLEKISKNKGLIIVNSLNKSVERKSSTTGQIIVGFKEETEWIIRKLASEPGKEDIISIIGMPGLGKTTFAYKVYNDISVVAHFDVHAWCTVDQERNVKKLLQKIYNQVVGLEKRFSENDIDDDVADKLRKQLFGKRYLIVLDDLWDTATWDELIMPFPILKKGSRVILTSRKKDVALHGKRHSDPLNLRLLKPEESWELLEKRVFGEEHCPDELKDVGEKIARTCDGLPLVLDLIGGVIARKEKKEALWLEVLNNLNSFIFKDEEEVMKVVQLSYDHLSLAWFTLQAIQRTKILKFLN</sequence>
<organism evidence="1 2">
    <name type="scientific">Nicotiana tabacum</name>
    <name type="common">Common tobacco</name>
    <dbReference type="NCBI Taxonomy" id="4097"/>
    <lineage>
        <taxon>Eukaryota</taxon>
        <taxon>Viridiplantae</taxon>
        <taxon>Streptophyta</taxon>
        <taxon>Embryophyta</taxon>
        <taxon>Tracheophyta</taxon>
        <taxon>Spermatophyta</taxon>
        <taxon>Magnoliopsida</taxon>
        <taxon>eudicotyledons</taxon>
        <taxon>Gunneridae</taxon>
        <taxon>Pentapetalae</taxon>
        <taxon>asterids</taxon>
        <taxon>lamiids</taxon>
        <taxon>Solanales</taxon>
        <taxon>Solanaceae</taxon>
        <taxon>Nicotianoideae</taxon>
        <taxon>Nicotianeae</taxon>
        <taxon>Nicotiana</taxon>
    </lineage>
</organism>
<reference evidence="2" key="2">
    <citation type="submission" date="2025-08" db="UniProtKB">
        <authorList>
            <consortium name="RefSeq"/>
        </authorList>
    </citation>
    <scope>IDENTIFICATION</scope>
    <source>
        <tissue evidence="2">Leaf</tissue>
    </source>
</reference>
<keyword evidence="1" id="KW-1185">Reference proteome</keyword>
<evidence type="ECO:0000313" key="1">
    <source>
        <dbReference type="Proteomes" id="UP000790787"/>
    </source>
</evidence>
<evidence type="ECO:0000313" key="2">
    <source>
        <dbReference type="RefSeq" id="XP_075081765.1"/>
    </source>
</evidence>
<name>A0AC58S9W3_TOBAC</name>
<protein>
    <submittedName>
        <fullName evidence="2">Late blight resistance protein homolog R1B-17</fullName>
    </submittedName>
</protein>
<accession>A0AC58S9W3</accession>
<reference evidence="1" key="1">
    <citation type="journal article" date="2014" name="Nat. Commun.">
        <title>The tobacco genome sequence and its comparison with those of tomato and potato.</title>
        <authorList>
            <person name="Sierro N."/>
            <person name="Battey J.N."/>
            <person name="Ouadi S."/>
            <person name="Bakaher N."/>
            <person name="Bovet L."/>
            <person name="Willig A."/>
            <person name="Goepfert S."/>
            <person name="Peitsch M.C."/>
            <person name="Ivanov N.V."/>
        </authorList>
    </citation>
    <scope>NUCLEOTIDE SEQUENCE [LARGE SCALE GENOMIC DNA]</scope>
</reference>
<dbReference type="Proteomes" id="UP000790787">
    <property type="component" value="Chromosome 11"/>
</dbReference>